<keyword evidence="2" id="KW-0813">Transport</keyword>
<name>A0A2N6UG93_9LACT</name>
<keyword evidence="7 9" id="KW-1133">Transmembrane helix</keyword>
<dbReference type="PIRSF" id="PIRSF006304">
    <property type="entry name" value="GatC"/>
    <property type="match status" value="1"/>
</dbReference>
<evidence type="ECO:0000313" key="12">
    <source>
        <dbReference type="Proteomes" id="UP000235701"/>
    </source>
</evidence>
<dbReference type="GO" id="GO:0015577">
    <property type="term" value="F:galactitol transmembrane transporter activity"/>
    <property type="evidence" value="ECO:0007669"/>
    <property type="project" value="InterPro"/>
</dbReference>
<accession>A0A2N6UG93</accession>
<comment type="caution">
    <text evidence="11">The sequence shown here is derived from an EMBL/GenBank/DDBJ whole genome shotgun (WGS) entry which is preliminary data.</text>
</comment>
<dbReference type="PANTHER" id="PTHR37324">
    <property type="entry name" value="PTS SYSTEM GALACTITOL-SPECIFIC EIIC COMPONENT"/>
    <property type="match status" value="1"/>
</dbReference>
<dbReference type="GO" id="GO:0009401">
    <property type="term" value="P:phosphoenolpyruvate-dependent sugar phosphotransferase system"/>
    <property type="evidence" value="ECO:0007669"/>
    <property type="project" value="UniProtKB-KW"/>
</dbReference>
<keyword evidence="4" id="KW-0762">Sugar transport</keyword>
<feature type="transmembrane region" description="Helical" evidence="9">
    <location>
        <begin position="304"/>
        <end position="323"/>
    </location>
</feature>
<dbReference type="InterPro" id="IPR004703">
    <property type="entry name" value="PTS_sugar-sp_permease"/>
</dbReference>
<feature type="transmembrane region" description="Helical" evidence="9">
    <location>
        <begin position="360"/>
        <end position="378"/>
    </location>
</feature>
<dbReference type="Proteomes" id="UP000235701">
    <property type="component" value="Unassembled WGS sequence"/>
</dbReference>
<feature type="transmembrane region" description="Helical" evidence="9">
    <location>
        <begin position="134"/>
        <end position="158"/>
    </location>
</feature>
<keyword evidence="5" id="KW-0598">Phosphotransferase system</keyword>
<reference evidence="11 12" key="1">
    <citation type="submission" date="2017-09" db="EMBL/GenBank/DDBJ databases">
        <title>Bacterial strain isolated from the female urinary microbiota.</title>
        <authorList>
            <person name="Thomas-White K."/>
            <person name="Kumar N."/>
            <person name="Forster S."/>
            <person name="Putonti C."/>
            <person name="Lawley T."/>
            <person name="Wolfe A.J."/>
        </authorList>
    </citation>
    <scope>NUCLEOTIDE SEQUENCE [LARGE SCALE GENOMIC DNA]</scope>
    <source>
        <strain evidence="11 12">UMB0240</strain>
    </source>
</reference>
<dbReference type="EMBL" id="PNHQ01000001">
    <property type="protein sequence ID" value="PMC80618.1"/>
    <property type="molecule type" value="Genomic_DNA"/>
</dbReference>
<evidence type="ECO:0000256" key="9">
    <source>
        <dbReference type="SAM" id="Phobius"/>
    </source>
</evidence>
<evidence type="ECO:0000256" key="2">
    <source>
        <dbReference type="ARBA" id="ARBA00022448"/>
    </source>
</evidence>
<keyword evidence="8 9" id="KW-0472">Membrane</keyword>
<keyword evidence="12" id="KW-1185">Reference proteome</keyword>
<evidence type="ECO:0000256" key="3">
    <source>
        <dbReference type="ARBA" id="ARBA00022475"/>
    </source>
</evidence>
<dbReference type="PANTHER" id="PTHR37324:SF2">
    <property type="entry name" value="PTS SYSTEM GALACTITOL-SPECIFIC EIIC COMPONENT"/>
    <property type="match status" value="1"/>
</dbReference>
<feature type="transmembrane region" description="Helical" evidence="9">
    <location>
        <begin position="217"/>
        <end position="242"/>
    </location>
</feature>
<feature type="transmembrane region" description="Helical" evidence="9">
    <location>
        <begin position="248"/>
        <end position="267"/>
    </location>
</feature>
<keyword evidence="6 9" id="KW-0812">Transmembrane</keyword>
<evidence type="ECO:0000259" key="10">
    <source>
        <dbReference type="PROSITE" id="PS51104"/>
    </source>
</evidence>
<feature type="transmembrane region" description="Helical" evidence="9">
    <location>
        <begin position="88"/>
        <end position="114"/>
    </location>
</feature>
<evidence type="ECO:0000256" key="4">
    <source>
        <dbReference type="ARBA" id="ARBA00022597"/>
    </source>
</evidence>
<evidence type="ECO:0000313" key="11">
    <source>
        <dbReference type="EMBL" id="PMC80618.1"/>
    </source>
</evidence>
<feature type="transmembrane region" description="Helical" evidence="9">
    <location>
        <begin position="12"/>
        <end position="30"/>
    </location>
</feature>
<evidence type="ECO:0000256" key="1">
    <source>
        <dbReference type="ARBA" id="ARBA00004651"/>
    </source>
</evidence>
<evidence type="ECO:0000256" key="5">
    <source>
        <dbReference type="ARBA" id="ARBA00022683"/>
    </source>
</evidence>
<dbReference type="InterPro" id="IPR013853">
    <property type="entry name" value="EIIC-GAT"/>
</dbReference>
<comment type="subcellular location">
    <subcellularLocation>
        <location evidence="1">Cell membrane</location>
        <topology evidence="1">Multi-pass membrane protein</topology>
    </subcellularLocation>
</comment>
<feature type="transmembrane region" description="Helical" evidence="9">
    <location>
        <begin position="329"/>
        <end position="348"/>
    </location>
</feature>
<dbReference type="InterPro" id="IPR013014">
    <property type="entry name" value="PTS_EIIC_2"/>
</dbReference>
<feature type="transmembrane region" description="Helical" evidence="9">
    <location>
        <begin position="178"/>
        <end position="197"/>
    </location>
</feature>
<keyword evidence="3" id="KW-1003">Cell membrane</keyword>
<sequence>MLEIIQNIVNTGASVVLPVILFIIGLLLGAKPRRAFTGAITVGIGYIGLNLVLGMLGDVLAPATQAMVERFDLSLTTIDIGWPAASAISYGTILGTMAIPIGIIVNIALLIFGLTKTLNVDVWNLWHGAFVGSLVYAVTGNFTLGIFTIISYMVLIYFIGDLSQPYVEKELGLPNISFPHGTSAPGFLIALPLNWIFDRIPGFNKLEADSDAIQKKFGVFGETTVMGLIIGIVIGLLANYTIGDTLNVGMTTAAVMYLMPKMVSFLMEGLTPISEAANEFVKKRFPDRELNVGMDSALAVGNQAVLSSSLILVPITLILAFILPGNKTMPLGDIATIPYALALMVPVFRGNIIRSVVGGTIYMVSILYTTSWVAPLVTRAAASANFDLAGNTSITALIEGGLWPTLLYVLGAQYLPWVITSVLLLISLAGLYYINKVKVQKAEQ</sequence>
<gene>
    <name evidence="11" type="ORF">CJ191_00405</name>
</gene>
<evidence type="ECO:0000256" key="8">
    <source>
        <dbReference type="ARBA" id="ARBA00023136"/>
    </source>
</evidence>
<feature type="transmembrane region" description="Helical" evidence="9">
    <location>
        <begin position="42"/>
        <end position="68"/>
    </location>
</feature>
<dbReference type="PROSITE" id="PS51104">
    <property type="entry name" value="PTS_EIIC_TYPE_2"/>
    <property type="match status" value="1"/>
</dbReference>
<feature type="domain" description="PTS EIIC type-2" evidence="10">
    <location>
        <begin position="5"/>
        <end position="441"/>
    </location>
</feature>
<protein>
    <submittedName>
        <fullName evidence="11">PTS galactitol transporter subunit IIC</fullName>
    </submittedName>
</protein>
<dbReference type="GO" id="GO:0005886">
    <property type="term" value="C:plasma membrane"/>
    <property type="evidence" value="ECO:0007669"/>
    <property type="project" value="UniProtKB-SubCell"/>
</dbReference>
<organism evidence="11 12">
    <name type="scientific">Aerococcus viridans</name>
    <dbReference type="NCBI Taxonomy" id="1377"/>
    <lineage>
        <taxon>Bacteria</taxon>
        <taxon>Bacillati</taxon>
        <taxon>Bacillota</taxon>
        <taxon>Bacilli</taxon>
        <taxon>Lactobacillales</taxon>
        <taxon>Aerococcaceae</taxon>
        <taxon>Aerococcus</taxon>
    </lineage>
</organism>
<feature type="transmembrane region" description="Helical" evidence="9">
    <location>
        <begin position="414"/>
        <end position="434"/>
    </location>
</feature>
<dbReference type="RefSeq" id="WP_102198626.1">
    <property type="nucleotide sequence ID" value="NZ_PNHQ01000001.1"/>
</dbReference>
<evidence type="ECO:0000256" key="7">
    <source>
        <dbReference type="ARBA" id="ARBA00022989"/>
    </source>
</evidence>
<proteinExistence type="predicted"/>
<evidence type="ECO:0000256" key="6">
    <source>
        <dbReference type="ARBA" id="ARBA00022692"/>
    </source>
</evidence>
<dbReference type="AlphaFoldDB" id="A0A2N6UG93"/>
<dbReference type="Pfam" id="PF03611">
    <property type="entry name" value="EIIC-GAT"/>
    <property type="match status" value="1"/>
</dbReference>
<dbReference type="OrthoDB" id="9787936at2"/>